<dbReference type="AlphaFoldDB" id="A0A813L6G5"/>
<name>A0A813L6G5_POLGL</name>
<accession>A0A813L6G5</accession>
<feature type="non-terminal residue" evidence="2">
    <location>
        <position position="1"/>
    </location>
</feature>
<gene>
    <name evidence="2" type="ORF">PGLA2088_LOCUS41204</name>
</gene>
<sequence length="114" mass="11981">AELKPVAAMTTQRTRVPGKRFCQVPTLMLLLAGAWTLCRTASSGFVEGGYSRMPKATESAESAASKTGVARQAGVQKATATELQLAVEGGGPVVVDFYATWCGPCQMMVPELAE</sequence>
<feature type="domain" description="Thioredoxin" evidence="1">
    <location>
        <begin position="77"/>
        <end position="113"/>
    </location>
</feature>
<organism evidence="2 3">
    <name type="scientific">Polarella glacialis</name>
    <name type="common">Dinoflagellate</name>
    <dbReference type="NCBI Taxonomy" id="89957"/>
    <lineage>
        <taxon>Eukaryota</taxon>
        <taxon>Sar</taxon>
        <taxon>Alveolata</taxon>
        <taxon>Dinophyceae</taxon>
        <taxon>Suessiales</taxon>
        <taxon>Suessiaceae</taxon>
        <taxon>Polarella</taxon>
    </lineage>
</organism>
<dbReference type="CDD" id="cd02947">
    <property type="entry name" value="TRX_family"/>
    <property type="match status" value="1"/>
</dbReference>
<dbReference type="SUPFAM" id="SSF52833">
    <property type="entry name" value="Thioredoxin-like"/>
    <property type="match status" value="1"/>
</dbReference>
<dbReference type="Pfam" id="PF00085">
    <property type="entry name" value="Thioredoxin"/>
    <property type="match status" value="1"/>
</dbReference>
<dbReference type="Gene3D" id="3.40.30.10">
    <property type="entry name" value="Glutaredoxin"/>
    <property type="match status" value="1"/>
</dbReference>
<evidence type="ECO:0000313" key="3">
    <source>
        <dbReference type="Proteomes" id="UP000626109"/>
    </source>
</evidence>
<dbReference type="EMBL" id="CAJNNW010033755">
    <property type="protein sequence ID" value="CAE8720249.1"/>
    <property type="molecule type" value="Genomic_DNA"/>
</dbReference>
<proteinExistence type="predicted"/>
<dbReference type="InterPro" id="IPR017937">
    <property type="entry name" value="Thioredoxin_CS"/>
</dbReference>
<dbReference type="InterPro" id="IPR013766">
    <property type="entry name" value="Thioredoxin_domain"/>
</dbReference>
<dbReference type="InterPro" id="IPR036249">
    <property type="entry name" value="Thioredoxin-like_sf"/>
</dbReference>
<reference evidence="2" key="1">
    <citation type="submission" date="2021-02" db="EMBL/GenBank/DDBJ databases">
        <authorList>
            <person name="Dougan E. K."/>
            <person name="Rhodes N."/>
            <person name="Thang M."/>
            <person name="Chan C."/>
        </authorList>
    </citation>
    <scope>NUCLEOTIDE SEQUENCE</scope>
</reference>
<feature type="non-terminal residue" evidence="2">
    <location>
        <position position="114"/>
    </location>
</feature>
<comment type="caution">
    <text evidence="2">The sequence shown here is derived from an EMBL/GenBank/DDBJ whole genome shotgun (WGS) entry which is preliminary data.</text>
</comment>
<evidence type="ECO:0000259" key="1">
    <source>
        <dbReference type="Pfam" id="PF00085"/>
    </source>
</evidence>
<dbReference type="PROSITE" id="PS00194">
    <property type="entry name" value="THIOREDOXIN_1"/>
    <property type="match status" value="1"/>
</dbReference>
<dbReference type="Proteomes" id="UP000626109">
    <property type="component" value="Unassembled WGS sequence"/>
</dbReference>
<evidence type="ECO:0000313" key="2">
    <source>
        <dbReference type="EMBL" id="CAE8720249.1"/>
    </source>
</evidence>
<protein>
    <recommendedName>
        <fullName evidence="1">Thioredoxin domain-containing protein</fullName>
    </recommendedName>
</protein>